<dbReference type="InterPro" id="IPR055298">
    <property type="entry name" value="AtLOH3-like"/>
</dbReference>
<dbReference type="PANTHER" id="PTHR11697">
    <property type="entry name" value="GENERAL TRANSCRIPTION FACTOR 2-RELATED ZINC FINGER PROTEIN"/>
    <property type="match status" value="1"/>
</dbReference>
<sequence length="159" mass="18239">MLHSDDWLKADVVGYSLESFDFIFMIHLMKTIFGVSNDLNNALQRKDQDIFNTITEFDEASMDLLVCRASLIPVDDSKSFYKEKIIALAKLYPSESLNYGKDDKFQRLKDLRKPSKEMVRLNKNKVFDHVYLLINLVLILFITPPNQTAETSGGGGFHL</sequence>
<evidence type="ECO:0000313" key="2">
    <source>
        <dbReference type="Proteomes" id="UP000235145"/>
    </source>
</evidence>
<evidence type="ECO:0000313" key="1">
    <source>
        <dbReference type="EMBL" id="KAJ0209360.1"/>
    </source>
</evidence>
<keyword evidence="2" id="KW-1185">Reference proteome</keyword>
<reference evidence="1 2" key="1">
    <citation type="journal article" date="2017" name="Nat. Commun.">
        <title>Genome assembly with in vitro proximity ligation data and whole-genome triplication in lettuce.</title>
        <authorList>
            <person name="Reyes-Chin-Wo S."/>
            <person name="Wang Z."/>
            <person name="Yang X."/>
            <person name="Kozik A."/>
            <person name="Arikit S."/>
            <person name="Song C."/>
            <person name="Xia L."/>
            <person name="Froenicke L."/>
            <person name="Lavelle D.O."/>
            <person name="Truco M.J."/>
            <person name="Xia R."/>
            <person name="Zhu S."/>
            <person name="Xu C."/>
            <person name="Xu H."/>
            <person name="Xu X."/>
            <person name="Cox K."/>
            <person name="Korf I."/>
            <person name="Meyers B.C."/>
            <person name="Michelmore R.W."/>
        </authorList>
    </citation>
    <scope>NUCLEOTIDE SEQUENCE [LARGE SCALE GENOMIC DNA]</scope>
    <source>
        <strain evidence="2">cv. Salinas</strain>
        <tissue evidence="1">Seedlings</tissue>
    </source>
</reference>
<dbReference type="PANTHER" id="PTHR11697:SF230">
    <property type="entry name" value="ZINC FINGER, MYM DOMAIN CONTAINING 1"/>
    <property type="match status" value="1"/>
</dbReference>
<dbReference type="EMBL" id="NBSK02000004">
    <property type="protein sequence ID" value="KAJ0209360.1"/>
    <property type="molecule type" value="Genomic_DNA"/>
</dbReference>
<dbReference type="AlphaFoldDB" id="A0A9R1VN60"/>
<proteinExistence type="predicted"/>
<organism evidence="1 2">
    <name type="scientific">Lactuca sativa</name>
    <name type="common">Garden lettuce</name>
    <dbReference type="NCBI Taxonomy" id="4236"/>
    <lineage>
        <taxon>Eukaryota</taxon>
        <taxon>Viridiplantae</taxon>
        <taxon>Streptophyta</taxon>
        <taxon>Embryophyta</taxon>
        <taxon>Tracheophyta</taxon>
        <taxon>Spermatophyta</taxon>
        <taxon>Magnoliopsida</taxon>
        <taxon>eudicotyledons</taxon>
        <taxon>Gunneridae</taxon>
        <taxon>Pentapetalae</taxon>
        <taxon>asterids</taxon>
        <taxon>campanulids</taxon>
        <taxon>Asterales</taxon>
        <taxon>Asteraceae</taxon>
        <taxon>Cichorioideae</taxon>
        <taxon>Cichorieae</taxon>
        <taxon>Lactucinae</taxon>
        <taxon>Lactuca</taxon>
    </lineage>
</organism>
<accession>A0A9R1VN60</accession>
<gene>
    <name evidence="1" type="ORF">LSAT_V11C400217030</name>
</gene>
<comment type="caution">
    <text evidence="1">The sequence shown here is derived from an EMBL/GenBank/DDBJ whole genome shotgun (WGS) entry which is preliminary data.</text>
</comment>
<name>A0A9R1VN60_LACSA</name>
<dbReference type="Proteomes" id="UP000235145">
    <property type="component" value="Unassembled WGS sequence"/>
</dbReference>
<protein>
    <submittedName>
        <fullName evidence="1">Uncharacterized protein</fullName>
    </submittedName>
</protein>